<reference evidence="2 3" key="1">
    <citation type="journal article" date="2019" name="Nat. Ecol. Evol.">
        <title>Megaphylogeny resolves global patterns of mushroom evolution.</title>
        <authorList>
            <person name="Varga T."/>
            <person name="Krizsan K."/>
            <person name="Foldi C."/>
            <person name="Dima B."/>
            <person name="Sanchez-Garcia M."/>
            <person name="Sanchez-Ramirez S."/>
            <person name="Szollosi G.J."/>
            <person name="Szarkandi J.G."/>
            <person name="Papp V."/>
            <person name="Albert L."/>
            <person name="Andreopoulos W."/>
            <person name="Angelini C."/>
            <person name="Antonin V."/>
            <person name="Barry K.W."/>
            <person name="Bougher N.L."/>
            <person name="Buchanan P."/>
            <person name="Buyck B."/>
            <person name="Bense V."/>
            <person name="Catcheside P."/>
            <person name="Chovatia M."/>
            <person name="Cooper J."/>
            <person name="Damon W."/>
            <person name="Desjardin D."/>
            <person name="Finy P."/>
            <person name="Geml J."/>
            <person name="Haridas S."/>
            <person name="Hughes K."/>
            <person name="Justo A."/>
            <person name="Karasinski D."/>
            <person name="Kautmanova I."/>
            <person name="Kiss B."/>
            <person name="Kocsube S."/>
            <person name="Kotiranta H."/>
            <person name="LaButti K.M."/>
            <person name="Lechner B.E."/>
            <person name="Liimatainen K."/>
            <person name="Lipzen A."/>
            <person name="Lukacs Z."/>
            <person name="Mihaltcheva S."/>
            <person name="Morgado L.N."/>
            <person name="Niskanen T."/>
            <person name="Noordeloos M.E."/>
            <person name="Ohm R.A."/>
            <person name="Ortiz-Santana B."/>
            <person name="Ovrebo C."/>
            <person name="Racz N."/>
            <person name="Riley R."/>
            <person name="Savchenko A."/>
            <person name="Shiryaev A."/>
            <person name="Soop K."/>
            <person name="Spirin V."/>
            <person name="Szebenyi C."/>
            <person name="Tomsovsky M."/>
            <person name="Tulloss R.E."/>
            <person name="Uehling J."/>
            <person name="Grigoriev I.V."/>
            <person name="Vagvolgyi C."/>
            <person name="Papp T."/>
            <person name="Martin F.M."/>
            <person name="Miettinen O."/>
            <person name="Hibbett D.S."/>
            <person name="Nagy L.G."/>
        </authorList>
    </citation>
    <scope>NUCLEOTIDE SEQUENCE [LARGE SCALE GENOMIC DNA]</scope>
    <source>
        <strain evidence="2 3">CBS 962.96</strain>
    </source>
</reference>
<dbReference type="EMBL" id="ML179330">
    <property type="protein sequence ID" value="THU90588.1"/>
    <property type="molecule type" value="Genomic_DNA"/>
</dbReference>
<gene>
    <name evidence="2" type="ORF">K435DRAFT_841411</name>
</gene>
<dbReference type="AlphaFoldDB" id="A0A4S8LP63"/>
<feature type="region of interest" description="Disordered" evidence="1">
    <location>
        <begin position="181"/>
        <end position="204"/>
    </location>
</feature>
<keyword evidence="3" id="KW-1185">Reference proteome</keyword>
<sequence length="204" mass="22766">MIFSLSNVFTTKSSPKSSNHSHFFQTSHLATTLTHLGSFFMSSTESSSSFSDAETSDCSEDSSPVTSMDYVHDTRSVACTNNPQAAECQNLLQERPLSEVPKSILVTDDTRLRHYTSRPILDPPPSLTPRSSLDCNESFKNTQIDDRKNIQNVDSTSTEYGVQALSPPPWHYKSRRKGIRAEVVPEHITTPPTTNTQRPMPFEP</sequence>
<dbReference type="OrthoDB" id="10629541at2759"/>
<evidence type="ECO:0000313" key="3">
    <source>
        <dbReference type="Proteomes" id="UP000297245"/>
    </source>
</evidence>
<evidence type="ECO:0000256" key="1">
    <source>
        <dbReference type="SAM" id="MobiDB-lite"/>
    </source>
</evidence>
<dbReference type="Proteomes" id="UP000297245">
    <property type="component" value="Unassembled WGS sequence"/>
</dbReference>
<protein>
    <submittedName>
        <fullName evidence="2">Uncharacterized protein</fullName>
    </submittedName>
</protein>
<proteinExistence type="predicted"/>
<accession>A0A4S8LP63</accession>
<evidence type="ECO:0000313" key="2">
    <source>
        <dbReference type="EMBL" id="THU90588.1"/>
    </source>
</evidence>
<name>A0A4S8LP63_DENBC</name>
<organism evidence="2 3">
    <name type="scientific">Dendrothele bispora (strain CBS 962.96)</name>
    <dbReference type="NCBI Taxonomy" id="1314807"/>
    <lineage>
        <taxon>Eukaryota</taxon>
        <taxon>Fungi</taxon>
        <taxon>Dikarya</taxon>
        <taxon>Basidiomycota</taxon>
        <taxon>Agaricomycotina</taxon>
        <taxon>Agaricomycetes</taxon>
        <taxon>Agaricomycetidae</taxon>
        <taxon>Agaricales</taxon>
        <taxon>Agaricales incertae sedis</taxon>
        <taxon>Dendrothele</taxon>
    </lineage>
</organism>